<dbReference type="Proteomes" id="UP000255317">
    <property type="component" value="Unassembled WGS sequence"/>
</dbReference>
<evidence type="ECO:0000313" key="1">
    <source>
        <dbReference type="EMBL" id="RDK82641.1"/>
    </source>
</evidence>
<evidence type="ECO:0000313" key="2">
    <source>
        <dbReference type="Proteomes" id="UP000255317"/>
    </source>
</evidence>
<dbReference type="OrthoDB" id="1428571at2"/>
<dbReference type="EMBL" id="QRAO01000018">
    <property type="protein sequence ID" value="RDK82641.1"/>
    <property type="molecule type" value="Genomic_DNA"/>
</dbReference>
<comment type="caution">
    <text evidence="1">The sequence shown here is derived from an EMBL/GenBank/DDBJ whole genome shotgun (WGS) entry which is preliminary data.</text>
</comment>
<sequence length="164" mass="19686">MNELTFEINSNEEIWELFDKDLNIIFIHKFLPNEVIKWWKTDLKTQNGTEFKNLSVRQMEMDVQTDLNGLKKILELNTNQLRIYQFEKPVSDTLEIERLPEKNRDLILKQNGLKHFFFVDFEFVTIGSFESEFINGIEHNPKFENRIAERKRILTKQKTGYNNV</sequence>
<proteinExistence type="predicted"/>
<name>A0A370Q2Q6_9FLAO</name>
<dbReference type="RefSeq" id="WP_115124806.1">
    <property type="nucleotide sequence ID" value="NZ_QRAO01000018.1"/>
</dbReference>
<reference evidence="1 2" key="1">
    <citation type="submission" date="2018-07" db="EMBL/GenBank/DDBJ databases">
        <title>Genomic Encyclopedia of Type Strains, Phase IV (KMG-IV): sequencing the most valuable type-strain genomes for metagenomic binning, comparative biology and taxonomic classification.</title>
        <authorList>
            <person name="Goeker M."/>
        </authorList>
    </citation>
    <scope>NUCLEOTIDE SEQUENCE [LARGE SCALE GENOMIC DNA]</scope>
    <source>
        <strain evidence="1 2">DSM 101478</strain>
    </source>
</reference>
<accession>A0A370Q2Q6</accession>
<organism evidence="1 2">
    <name type="scientific">Marinirhabdus gelatinilytica</name>
    <dbReference type="NCBI Taxonomy" id="1703343"/>
    <lineage>
        <taxon>Bacteria</taxon>
        <taxon>Pseudomonadati</taxon>
        <taxon>Bacteroidota</taxon>
        <taxon>Flavobacteriia</taxon>
        <taxon>Flavobacteriales</taxon>
        <taxon>Flavobacteriaceae</taxon>
    </lineage>
</organism>
<gene>
    <name evidence="1" type="ORF">C8D94_1185</name>
</gene>
<protein>
    <submittedName>
        <fullName evidence="1">Uncharacterized protein</fullName>
    </submittedName>
</protein>
<dbReference type="AlphaFoldDB" id="A0A370Q2Q6"/>
<keyword evidence="2" id="KW-1185">Reference proteome</keyword>